<evidence type="ECO:0000259" key="5">
    <source>
        <dbReference type="PROSITE" id="PS51007"/>
    </source>
</evidence>
<dbReference type="SUPFAM" id="SSF46626">
    <property type="entry name" value="Cytochrome c"/>
    <property type="match status" value="1"/>
</dbReference>
<evidence type="ECO:0000256" key="1">
    <source>
        <dbReference type="ARBA" id="ARBA00022617"/>
    </source>
</evidence>
<dbReference type="InterPro" id="IPR036909">
    <property type="entry name" value="Cyt_c-like_dom_sf"/>
</dbReference>
<dbReference type="NCBIfam" id="NF040606">
    <property type="entry name" value="CytoC_perox"/>
    <property type="match status" value="1"/>
</dbReference>
<gene>
    <name evidence="6" type="ordered locus">M5M_14065</name>
</gene>
<evidence type="ECO:0000256" key="4">
    <source>
        <dbReference type="PROSITE-ProRule" id="PRU00433"/>
    </source>
</evidence>
<dbReference type="HOGENOM" id="CLU_014386_1_0_6"/>
<evidence type="ECO:0000256" key="3">
    <source>
        <dbReference type="ARBA" id="ARBA00023004"/>
    </source>
</evidence>
<keyword evidence="1 4" id="KW-0349">Heme</keyword>
<dbReference type="Gene3D" id="1.10.760.10">
    <property type="entry name" value="Cytochrome c-like domain"/>
    <property type="match status" value="1"/>
</dbReference>
<dbReference type="eggNOG" id="COG2010">
    <property type="taxonomic scope" value="Bacteria"/>
</dbReference>
<name>K4KLP1_SIMAS</name>
<feature type="domain" description="Cytochrome c" evidence="5">
    <location>
        <begin position="414"/>
        <end position="630"/>
    </location>
</feature>
<dbReference type="Pfam" id="PF21419">
    <property type="entry name" value="RoxA-like_Cyt-c"/>
    <property type="match status" value="1"/>
</dbReference>
<reference evidence="6 7" key="1">
    <citation type="journal article" date="2013" name="Genome Announc.">
        <title>Complete genome sequence of Simiduia agarivorans SA1(T), a marine bacterium able to degrade a variety of polysaccharides.</title>
        <authorList>
            <person name="Lin S.Y."/>
            <person name="Shieh W.Y."/>
            <person name="Chen J.S."/>
            <person name="Tang S.L."/>
        </authorList>
    </citation>
    <scope>NUCLEOTIDE SEQUENCE [LARGE SCALE GENOMIC DNA]</scope>
    <source>
        <strain evidence="7">DSM 21679 / JCM 13881 / BCRC 17597 / SA1</strain>
    </source>
</reference>
<dbReference type="Proteomes" id="UP000000466">
    <property type="component" value="Chromosome"/>
</dbReference>
<keyword evidence="2 4" id="KW-0479">Metal-binding</keyword>
<dbReference type="GO" id="GO:0009055">
    <property type="term" value="F:electron transfer activity"/>
    <property type="evidence" value="ECO:0007669"/>
    <property type="project" value="InterPro"/>
</dbReference>
<accession>K4KLP1</accession>
<dbReference type="GO" id="GO:0020037">
    <property type="term" value="F:heme binding"/>
    <property type="evidence" value="ECO:0007669"/>
    <property type="project" value="InterPro"/>
</dbReference>
<dbReference type="PROSITE" id="PS51007">
    <property type="entry name" value="CYTC"/>
    <property type="match status" value="1"/>
</dbReference>
<protein>
    <recommendedName>
        <fullName evidence="5">Cytochrome c domain-containing protein</fullName>
    </recommendedName>
</protein>
<dbReference type="KEGG" id="saga:M5M_14065"/>
<dbReference type="AlphaFoldDB" id="K4KLP1"/>
<proteinExistence type="predicted"/>
<dbReference type="PANTHER" id="PTHR30600">
    <property type="entry name" value="CYTOCHROME C PEROXIDASE-RELATED"/>
    <property type="match status" value="1"/>
</dbReference>
<organism evidence="6 7">
    <name type="scientific">Simiduia agarivorans (strain DSM 21679 / JCM 13881 / BCRC 17597 / SA1)</name>
    <dbReference type="NCBI Taxonomy" id="1117647"/>
    <lineage>
        <taxon>Bacteria</taxon>
        <taxon>Pseudomonadati</taxon>
        <taxon>Pseudomonadota</taxon>
        <taxon>Gammaproteobacteria</taxon>
        <taxon>Cellvibrionales</taxon>
        <taxon>Cellvibrionaceae</taxon>
        <taxon>Simiduia</taxon>
    </lineage>
</organism>
<evidence type="ECO:0000256" key="2">
    <source>
        <dbReference type="ARBA" id="ARBA00022723"/>
    </source>
</evidence>
<dbReference type="EMBL" id="CP003746">
    <property type="protein sequence ID" value="AFU99951.1"/>
    <property type="molecule type" value="Genomic_DNA"/>
</dbReference>
<sequence length="630" mass="68846">MTCNWRVNVVKKASFLSVCVPNPASVNNDQNDKTLADGYQPSTVLFSGPDFLTPGTYRRLFDGTTNRATGTVFDFQPPRPQGHIVNTLPGQNGVLLFAVAGLLAACNPSTPETPSTHTDTGMLLLDQNWTDADREFSWFTTFGSRVLPDTWFKALERANDTSPFASEENLSRFGFAFSGASDTNPDNFPIGITVTPPRDGHAWVGLGCSACHSGQVYYQNQQIHIDGGQAMLEFQLFEQSVIDALNATLRDNEKFSRFAQAVGEAEPALREQVSQWTQSLIKRQHINRTDSHYGRGRLDAFGQIFNAVTVSFLGIEENRRDPDAPVSYPVLWDAPHMDLVQWNASAPNAGPGPLIQNATTALAVFGDLDIHHNDHGLGYKSSIEINNLGPIQDRWYKLTSPQWPTQVLGALNSDLVTQGKTLYAENCLACHALSDRNDPDRMIKATKVSLDQVGTDPTMVDNFLGNQAQTGDFEGRKLLFAAGPEFGATAPAIKLVAHATIGALLDHPLAATMQGVLSAHKVKDAPIDEDPRYYKARPLSGIWASAPYLHNGSVPTLAEMLSPEKRRTQFAVGKVEFDPVNVGLSDEVLAADQVSDFDTRLPGNSNAGHLFGTHLSPEDKRALIEYLKSL</sequence>
<keyword evidence="7" id="KW-1185">Reference proteome</keyword>
<dbReference type="GO" id="GO:0004130">
    <property type="term" value="F:cytochrome-c peroxidase activity"/>
    <property type="evidence" value="ECO:0007669"/>
    <property type="project" value="TreeGrafter"/>
</dbReference>
<dbReference type="InterPro" id="IPR009056">
    <property type="entry name" value="Cyt_c-like_dom"/>
</dbReference>
<evidence type="ECO:0000313" key="6">
    <source>
        <dbReference type="EMBL" id="AFU99951.1"/>
    </source>
</evidence>
<evidence type="ECO:0000313" key="7">
    <source>
        <dbReference type="Proteomes" id="UP000000466"/>
    </source>
</evidence>
<keyword evidence="3 4" id="KW-0408">Iron</keyword>
<dbReference type="GO" id="GO:0046872">
    <property type="term" value="F:metal ion binding"/>
    <property type="evidence" value="ECO:0007669"/>
    <property type="project" value="UniProtKB-KW"/>
</dbReference>
<dbReference type="PANTHER" id="PTHR30600:SF9">
    <property type="entry name" value="BLR7738 PROTEIN"/>
    <property type="match status" value="1"/>
</dbReference>
<dbReference type="InterPro" id="IPR047758">
    <property type="entry name" value="CytoC_perox"/>
</dbReference>
<dbReference type="InterPro" id="IPR051395">
    <property type="entry name" value="Cytochrome_c_Peroxidase/MauG"/>
</dbReference>
<dbReference type="STRING" id="1117647.M5M_14065"/>